<name>A0A0D0DCM3_9AGAM</name>
<dbReference type="OrthoDB" id="2690116at2759"/>
<gene>
    <name evidence="2" type="ORF">PAXRUDRAFT_141801</name>
</gene>
<feature type="compositionally biased region" description="Polar residues" evidence="1">
    <location>
        <begin position="16"/>
        <end position="25"/>
    </location>
</feature>
<feature type="region of interest" description="Disordered" evidence="1">
    <location>
        <begin position="1"/>
        <end position="25"/>
    </location>
</feature>
<evidence type="ECO:0000313" key="2">
    <source>
        <dbReference type="EMBL" id="KIK94952.1"/>
    </source>
</evidence>
<accession>A0A0D0DCM3</accession>
<evidence type="ECO:0000313" key="3">
    <source>
        <dbReference type="Proteomes" id="UP000054538"/>
    </source>
</evidence>
<proteinExistence type="predicted"/>
<protein>
    <submittedName>
        <fullName evidence="2">Uncharacterized protein</fullName>
    </submittedName>
</protein>
<evidence type="ECO:0000256" key="1">
    <source>
        <dbReference type="SAM" id="MobiDB-lite"/>
    </source>
</evidence>
<keyword evidence="3" id="KW-1185">Reference proteome</keyword>
<reference evidence="2 3" key="1">
    <citation type="submission" date="2014-04" db="EMBL/GenBank/DDBJ databases">
        <authorList>
            <consortium name="DOE Joint Genome Institute"/>
            <person name="Kuo A."/>
            <person name="Kohler A."/>
            <person name="Jargeat P."/>
            <person name="Nagy L.G."/>
            <person name="Floudas D."/>
            <person name="Copeland A."/>
            <person name="Barry K.W."/>
            <person name="Cichocki N."/>
            <person name="Veneault-Fourrey C."/>
            <person name="LaButti K."/>
            <person name="Lindquist E.A."/>
            <person name="Lipzen A."/>
            <person name="Lundell T."/>
            <person name="Morin E."/>
            <person name="Murat C."/>
            <person name="Sun H."/>
            <person name="Tunlid A."/>
            <person name="Henrissat B."/>
            <person name="Grigoriev I.V."/>
            <person name="Hibbett D.S."/>
            <person name="Martin F."/>
            <person name="Nordberg H.P."/>
            <person name="Cantor M.N."/>
            <person name="Hua S.X."/>
        </authorList>
    </citation>
    <scope>NUCLEOTIDE SEQUENCE [LARGE SCALE GENOMIC DNA]</scope>
    <source>
        <strain evidence="2 3">Ve08.2h10</strain>
    </source>
</reference>
<dbReference type="Proteomes" id="UP000054538">
    <property type="component" value="Unassembled WGS sequence"/>
</dbReference>
<reference evidence="3" key="2">
    <citation type="submission" date="2015-01" db="EMBL/GenBank/DDBJ databases">
        <title>Evolutionary Origins and Diversification of the Mycorrhizal Mutualists.</title>
        <authorList>
            <consortium name="DOE Joint Genome Institute"/>
            <consortium name="Mycorrhizal Genomics Consortium"/>
            <person name="Kohler A."/>
            <person name="Kuo A."/>
            <person name="Nagy L.G."/>
            <person name="Floudas D."/>
            <person name="Copeland A."/>
            <person name="Barry K.W."/>
            <person name="Cichocki N."/>
            <person name="Veneault-Fourrey C."/>
            <person name="LaButti K."/>
            <person name="Lindquist E.A."/>
            <person name="Lipzen A."/>
            <person name="Lundell T."/>
            <person name="Morin E."/>
            <person name="Murat C."/>
            <person name="Riley R."/>
            <person name="Ohm R."/>
            <person name="Sun H."/>
            <person name="Tunlid A."/>
            <person name="Henrissat B."/>
            <person name="Grigoriev I.V."/>
            <person name="Hibbett D.S."/>
            <person name="Martin F."/>
        </authorList>
    </citation>
    <scope>NUCLEOTIDE SEQUENCE [LARGE SCALE GENOMIC DNA]</scope>
    <source>
        <strain evidence="3">Ve08.2h10</strain>
    </source>
</reference>
<organism evidence="2 3">
    <name type="scientific">Paxillus rubicundulus Ve08.2h10</name>
    <dbReference type="NCBI Taxonomy" id="930991"/>
    <lineage>
        <taxon>Eukaryota</taxon>
        <taxon>Fungi</taxon>
        <taxon>Dikarya</taxon>
        <taxon>Basidiomycota</taxon>
        <taxon>Agaricomycotina</taxon>
        <taxon>Agaricomycetes</taxon>
        <taxon>Agaricomycetidae</taxon>
        <taxon>Boletales</taxon>
        <taxon>Paxilineae</taxon>
        <taxon>Paxillaceae</taxon>
        <taxon>Paxillus</taxon>
    </lineage>
</organism>
<dbReference type="HOGENOM" id="CLU_125775_0_0_1"/>
<dbReference type="InParanoid" id="A0A0D0DCM3"/>
<dbReference type="AlphaFoldDB" id="A0A0D0DCM3"/>
<dbReference type="EMBL" id="KN825074">
    <property type="protein sequence ID" value="KIK94952.1"/>
    <property type="molecule type" value="Genomic_DNA"/>
</dbReference>
<sequence length="138" mass="15092">MPLQTHTTPPYPPSPNLQAAQSLTPTPISDGFRALSASPFTPTMTLTPTNSGTEIPEIIPWFNALEQHMKKTPHGVKLGDFGPELDARGFIHISQLSHDYMSTQALQDMLRIEMGTVILILQYVDADLQAIHSGTSVI</sequence>